<dbReference type="InterPro" id="IPR036291">
    <property type="entry name" value="NAD(P)-bd_dom_sf"/>
</dbReference>
<accession>A0A382DBT2</accession>
<dbReference type="Pfam" id="PF22725">
    <property type="entry name" value="GFO_IDH_MocA_C3"/>
    <property type="match status" value="1"/>
</dbReference>
<gene>
    <name evidence="4" type="ORF">METZ01_LOCUS188820</name>
</gene>
<dbReference type="GO" id="GO:0000166">
    <property type="term" value="F:nucleotide binding"/>
    <property type="evidence" value="ECO:0007669"/>
    <property type="project" value="InterPro"/>
</dbReference>
<dbReference type="Pfam" id="PF00107">
    <property type="entry name" value="ADH_zinc_N"/>
    <property type="match status" value="1"/>
</dbReference>
<feature type="domain" description="Alcohol dehydrogenase-like C-terminal" evidence="1">
    <location>
        <begin position="80"/>
        <end position="173"/>
    </location>
</feature>
<dbReference type="InterPro" id="IPR013149">
    <property type="entry name" value="ADH-like_C"/>
</dbReference>
<feature type="non-terminal residue" evidence="4">
    <location>
        <position position="1"/>
    </location>
</feature>
<evidence type="ECO:0000259" key="3">
    <source>
        <dbReference type="Pfam" id="PF22725"/>
    </source>
</evidence>
<evidence type="ECO:0000259" key="2">
    <source>
        <dbReference type="Pfam" id="PF01408"/>
    </source>
</evidence>
<dbReference type="InterPro" id="IPR011032">
    <property type="entry name" value="GroES-like_sf"/>
</dbReference>
<protein>
    <recommendedName>
        <fullName evidence="5">Enoyl reductase (ER) domain-containing protein</fullName>
    </recommendedName>
</protein>
<feature type="domain" description="Gfo/Idh/MocA-like oxidoreductase N-terminal" evidence="2">
    <location>
        <begin position="294"/>
        <end position="414"/>
    </location>
</feature>
<dbReference type="InterPro" id="IPR055170">
    <property type="entry name" value="GFO_IDH_MocA-like_dom"/>
</dbReference>
<dbReference type="PANTHER" id="PTHR43377:SF1">
    <property type="entry name" value="BILIVERDIN REDUCTASE A"/>
    <property type="match status" value="1"/>
</dbReference>
<dbReference type="InterPro" id="IPR000683">
    <property type="entry name" value="Gfo/Idh/MocA-like_OxRdtase_N"/>
</dbReference>
<dbReference type="AlphaFoldDB" id="A0A382DBT2"/>
<sequence>ECGIAATEFSPGDRVACIGQGFASHAEFVAIPVNLACRIPEGVPEEEAAFGMLGIIALHGIRCADLSFGSRVVVMGLGLLGLLTVQMLRAYGCEVMAFDPAEDKVELAKQFGVTNATSKVPELQGLTEARTQTQGADAVIITAATKKRDPVDQAIQLSRFKGKIVVVGVADIHPERNELWQKEVELVVSKAAGPGSLDLLYELEGIDLPIGDVRWTQKRNLEEFLRLLKNKKVDVKPLITHRFSISEAEQAYARLISGELEKPIGVLLEYANDAPIKRNLPVVKSVVSGRGQTNFGVIGAGLFGKALLLPALQKLPEICLHTLATNSGANVEHSGRKFGFLHQATDAGQIWKNPDIQAVIGLTPHSHHASLVRSALENQKALFLEKPLCTTEEELSELRALAEQAESLPILMVGHNRRFSPHTEKMQTWLKSRQTPLVVQIRVNSGFVPVTHWVHSEAEGRSRIVGEVSHFIDLLQSLTNSLVTRVHAERVSGDNQSTVNNDNVVIALKFADGSVGSLTYSGTGDKAYSREALEIFFDGKTIVSRDFRVSELHGTGKTVVFKTRGQEMGYTEELQHFVNCVSGKETLSAPEVTVVSPDEMFATMKS</sequence>
<feature type="non-terminal residue" evidence="4">
    <location>
        <position position="606"/>
    </location>
</feature>
<dbReference type="Gene3D" id="3.40.50.720">
    <property type="entry name" value="NAD(P)-binding Rossmann-like Domain"/>
    <property type="match status" value="1"/>
</dbReference>
<dbReference type="SUPFAM" id="SSF50129">
    <property type="entry name" value="GroES-like"/>
    <property type="match status" value="1"/>
</dbReference>
<name>A0A382DBT2_9ZZZZ</name>
<dbReference type="CDD" id="cd08255">
    <property type="entry name" value="2-desacetyl-2-hydroxyethyl_bacteriochlorophyllide_like"/>
    <property type="match status" value="1"/>
</dbReference>
<evidence type="ECO:0000313" key="4">
    <source>
        <dbReference type="EMBL" id="SVB35966.1"/>
    </source>
</evidence>
<feature type="domain" description="GFO/IDH/MocA-like oxidoreductase" evidence="3">
    <location>
        <begin position="437"/>
        <end position="541"/>
    </location>
</feature>
<organism evidence="4">
    <name type="scientific">marine metagenome</name>
    <dbReference type="NCBI Taxonomy" id="408172"/>
    <lineage>
        <taxon>unclassified sequences</taxon>
        <taxon>metagenomes</taxon>
        <taxon>ecological metagenomes</taxon>
    </lineage>
</organism>
<dbReference type="InterPro" id="IPR051450">
    <property type="entry name" value="Gfo/Idh/MocA_Oxidoreductases"/>
</dbReference>
<dbReference type="PANTHER" id="PTHR43377">
    <property type="entry name" value="BILIVERDIN REDUCTASE A"/>
    <property type="match status" value="1"/>
</dbReference>
<reference evidence="4" key="1">
    <citation type="submission" date="2018-05" db="EMBL/GenBank/DDBJ databases">
        <authorList>
            <person name="Lanie J.A."/>
            <person name="Ng W.-L."/>
            <person name="Kazmierczak K.M."/>
            <person name="Andrzejewski T.M."/>
            <person name="Davidsen T.M."/>
            <person name="Wayne K.J."/>
            <person name="Tettelin H."/>
            <person name="Glass J.I."/>
            <person name="Rusch D."/>
            <person name="Podicherti R."/>
            <person name="Tsui H.-C.T."/>
            <person name="Winkler M.E."/>
        </authorList>
    </citation>
    <scope>NUCLEOTIDE SEQUENCE</scope>
</reference>
<dbReference type="Gene3D" id="3.30.360.10">
    <property type="entry name" value="Dihydrodipicolinate Reductase, domain 2"/>
    <property type="match status" value="1"/>
</dbReference>
<dbReference type="EMBL" id="UINC01038646">
    <property type="protein sequence ID" value="SVB35966.1"/>
    <property type="molecule type" value="Genomic_DNA"/>
</dbReference>
<dbReference type="Pfam" id="PF01408">
    <property type="entry name" value="GFO_IDH_MocA"/>
    <property type="match status" value="1"/>
</dbReference>
<dbReference type="SUPFAM" id="SSF55347">
    <property type="entry name" value="Glyceraldehyde-3-phosphate dehydrogenase-like, C-terminal domain"/>
    <property type="match status" value="1"/>
</dbReference>
<evidence type="ECO:0000259" key="1">
    <source>
        <dbReference type="Pfam" id="PF00107"/>
    </source>
</evidence>
<proteinExistence type="predicted"/>
<evidence type="ECO:0008006" key="5">
    <source>
        <dbReference type="Google" id="ProtNLM"/>
    </source>
</evidence>
<dbReference type="Gene3D" id="3.90.180.10">
    <property type="entry name" value="Medium-chain alcohol dehydrogenases, catalytic domain"/>
    <property type="match status" value="1"/>
</dbReference>
<dbReference type="SUPFAM" id="SSF51735">
    <property type="entry name" value="NAD(P)-binding Rossmann-fold domains"/>
    <property type="match status" value="2"/>
</dbReference>